<dbReference type="PANTHER" id="PTHR43540">
    <property type="entry name" value="PEROXYUREIDOACRYLATE/UREIDOACRYLATE AMIDOHYDROLASE-RELATED"/>
    <property type="match status" value="1"/>
</dbReference>
<organism evidence="4 5">
    <name type="scientific">Colletotrichum karsti</name>
    <dbReference type="NCBI Taxonomy" id="1095194"/>
    <lineage>
        <taxon>Eukaryota</taxon>
        <taxon>Fungi</taxon>
        <taxon>Dikarya</taxon>
        <taxon>Ascomycota</taxon>
        <taxon>Pezizomycotina</taxon>
        <taxon>Sordariomycetes</taxon>
        <taxon>Hypocreomycetidae</taxon>
        <taxon>Glomerellales</taxon>
        <taxon>Glomerellaceae</taxon>
        <taxon>Colletotrichum</taxon>
        <taxon>Colletotrichum boninense species complex</taxon>
    </lineage>
</organism>
<dbReference type="EMBL" id="JAATWM020000051">
    <property type="protein sequence ID" value="KAF9870711.1"/>
    <property type="molecule type" value="Genomic_DNA"/>
</dbReference>
<dbReference type="InterPro" id="IPR050272">
    <property type="entry name" value="Isochorismatase-like_hydrls"/>
</dbReference>
<reference evidence="4" key="2">
    <citation type="submission" date="2020-11" db="EMBL/GenBank/DDBJ databases">
        <title>Whole genome sequencing of Colletotrichum sp.</title>
        <authorList>
            <person name="Li H."/>
        </authorList>
    </citation>
    <scope>NUCLEOTIDE SEQUENCE</scope>
    <source>
        <strain evidence="4">CkLH20</strain>
    </source>
</reference>
<evidence type="ECO:0000259" key="3">
    <source>
        <dbReference type="Pfam" id="PF00857"/>
    </source>
</evidence>
<protein>
    <recommendedName>
        <fullName evidence="3">Isochorismatase-like domain-containing protein</fullName>
    </recommendedName>
</protein>
<evidence type="ECO:0000256" key="1">
    <source>
        <dbReference type="ARBA" id="ARBA00006336"/>
    </source>
</evidence>
<comment type="caution">
    <text evidence="4">The sequence shown here is derived from an EMBL/GenBank/DDBJ whole genome shotgun (WGS) entry which is preliminary data.</text>
</comment>
<reference evidence="4" key="1">
    <citation type="submission" date="2020-03" db="EMBL/GenBank/DDBJ databases">
        <authorList>
            <person name="He L."/>
        </authorList>
    </citation>
    <scope>NUCLEOTIDE SEQUENCE</scope>
    <source>
        <strain evidence="4">CkLH20</strain>
    </source>
</reference>
<comment type="similarity">
    <text evidence="1">Belongs to the isochorismatase family.</text>
</comment>
<sequence>MSAPTQGTALLVMDLINTIVSRLPDTKDYLARVARGIAAARAKNVPVIHVTIHFRPGYPEVPRSHPFWARIASTDDFVHVEGQRNEGLEFVAEAAPREGEVVVNRPRISAFYNSDLEVVLRSMGVRNLVIAGVATSGVVLSTVREAMDRDYGLTVLEDLCMDRDEEVHRVLTTKVFPISASVISAEEWLATL</sequence>
<evidence type="ECO:0000313" key="4">
    <source>
        <dbReference type="EMBL" id="KAF9870711.1"/>
    </source>
</evidence>
<dbReference type="GO" id="GO:0016787">
    <property type="term" value="F:hydrolase activity"/>
    <property type="evidence" value="ECO:0007669"/>
    <property type="project" value="UniProtKB-KW"/>
</dbReference>
<evidence type="ECO:0000313" key="5">
    <source>
        <dbReference type="Proteomes" id="UP000781932"/>
    </source>
</evidence>
<name>A0A9P6HYJ6_9PEZI</name>
<accession>A0A9P6HYJ6</accession>
<dbReference type="InterPro" id="IPR036380">
    <property type="entry name" value="Isochorismatase-like_sf"/>
</dbReference>
<dbReference type="Gene3D" id="3.40.50.850">
    <property type="entry name" value="Isochorismatase-like"/>
    <property type="match status" value="1"/>
</dbReference>
<dbReference type="Pfam" id="PF00857">
    <property type="entry name" value="Isochorismatase"/>
    <property type="match status" value="1"/>
</dbReference>
<dbReference type="OrthoDB" id="1739143at2759"/>
<feature type="domain" description="Isochorismatase-like" evidence="3">
    <location>
        <begin position="8"/>
        <end position="187"/>
    </location>
</feature>
<keyword evidence="2" id="KW-0378">Hydrolase</keyword>
<gene>
    <name evidence="4" type="ORF">CkaCkLH20_11813</name>
</gene>
<dbReference type="AlphaFoldDB" id="A0A9P6HYJ6"/>
<dbReference type="Proteomes" id="UP000781932">
    <property type="component" value="Unassembled WGS sequence"/>
</dbReference>
<dbReference type="GeneID" id="62167601"/>
<proteinExistence type="inferred from homology"/>
<dbReference type="CDD" id="cd00431">
    <property type="entry name" value="cysteine_hydrolases"/>
    <property type="match status" value="1"/>
</dbReference>
<dbReference type="SUPFAM" id="SSF52499">
    <property type="entry name" value="Isochorismatase-like hydrolases"/>
    <property type="match status" value="1"/>
</dbReference>
<keyword evidence="5" id="KW-1185">Reference proteome</keyword>
<dbReference type="RefSeq" id="XP_038740172.1">
    <property type="nucleotide sequence ID" value="XM_038894527.1"/>
</dbReference>
<dbReference type="PANTHER" id="PTHR43540:SF1">
    <property type="entry name" value="ISOCHORISMATASE HYDROLASE"/>
    <property type="match status" value="1"/>
</dbReference>
<evidence type="ECO:0000256" key="2">
    <source>
        <dbReference type="ARBA" id="ARBA00022801"/>
    </source>
</evidence>
<dbReference type="InterPro" id="IPR000868">
    <property type="entry name" value="Isochorismatase-like_dom"/>
</dbReference>